<comment type="caution">
    <text evidence="1">The sequence shown here is derived from an EMBL/GenBank/DDBJ whole genome shotgun (WGS) entry which is preliminary data.</text>
</comment>
<protein>
    <recommendedName>
        <fullName evidence="3">Porin</fullName>
    </recommendedName>
</protein>
<sequence length="406" mass="46526">MKKLLVVAVALGILVPLAFGDEPKFSGELRIFSAAYLDDRTGAEDLFGEIRFLPAVAWQTDYDWFLYIQGDFRLDSENYASGVFDGVEDDGRWIGNLRQAYAEYTEDLFKLRVGKQIFDWSTTDTISPSDNINPRDWVDVAEWERIGVPAIDLRYGDATFWEFVYIPWSTPSKLPAGRWEYDLPPGLVSGGIDGPENDYDQFALRAGTNVSGWDLGASYYHGYSYNPSVSFQPPNAINTEYIREDVVAVSAVGEIGGGVMLRAEAGYFNQHGNNDFVQFVIGADRFWNDVFRTTDELYLLVQYTDEVETKNDNPAAFRIYDFRRAFRRSFMARAQYSFDDTRQWTLKLEGSYNCEDDDSYIQPSVAFRRNNLEIEAGIGFASGPKNTFWGEWRENDRIFIQCTYHF</sequence>
<gene>
    <name evidence="1" type="ORF">COU00_04045</name>
</gene>
<organism evidence="1 2">
    <name type="scientific">Candidatus Falkowbacteria bacterium CG10_big_fil_rev_8_21_14_0_10_43_11</name>
    <dbReference type="NCBI Taxonomy" id="1974568"/>
    <lineage>
        <taxon>Bacteria</taxon>
        <taxon>Candidatus Falkowiibacteriota</taxon>
    </lineage>
</organism>
<proteinExistence type="predicted"/>
<name>A0A2M6WL57_9BACT</name>
<dbReference type="Proteomes" id="UP000229335">
    <property type="component" value="Unassembled WGS sequence"/>
</dbReference>
<evidence type="ECO:0000313" key="1">
    <source>
        <dbReference type="EMBL" id="PIT93502.1"/>
    </source>
</evidence>
<dbReference type="AlphaFoldDB" id="A0A2M6WL57"/>
<dbReference type="SUPFAM" id="SSF56935">
    <property type="entry name" value="Porins"/>
    <property type="match status" value="1"/>
</dbReference>
<dbReference type="EMBL" id="PFAS01000072">
    <property type="protein sequence ID" value="PIT93502.1"/>
    <property type="molecule type" value="Genomic_DNA"/>
</dbReference>
<reference evidence="2" key="1">
    <citation type="submission" date="2017-09" db="EMBL/GenBank/DDBJ databases">
        <title>Depth-based differentiation of microbial function through sediment-hosted aquifers and enrichment of novel symbionts in the deep terrestrial subsurface.</title>
        <authorList>
            <person name="Probst A.J."/>
            <person name="Ladd B."/>
            <person name="Jarett J.K."/>
            <person name="Geller-Mcgrath D.E."/>
            <person name="Sieber C.M.K."/>
            <person name="Emerson J.B."/>
            <person name="Anantharaman K."/>
            <person name="Thomas B.C."/>
            <person name="Malmstrom R."/>
            <person name="Stieglmeier M."/>
            <person name="Klingl A."/>
            <person name="Woyke T."/>
            <person name="Ryan C.M."/>
            <person name="Banfield J.F."/>
        </authorList>
    </citation>
    <scope>NUCLEOTIDE SEQUENCE [LARGE SCALE GENOMIC DNA]</scope>
</reference>
<accession>A0A2M6WL57</accession>
<evidence type="ECO:0000313" key="2">
    <source>
        <dbReference type="Proteomes" id="UP000229335"/>
    </source>
</evidence>
<evidence type="ECO:0008006" key="3">
    <source>
        <dbReference type="Google" id="ProtNLM"/>
    </source>
</evidence>